<gene>
    <name evidence="2" type="ORF">GRX66_09525</name>
</gene>
<evidence type="ECO:0000313" key="2">
    <source>
        <dbReference type="EMBL" id="MXR20830.1"/>
    </source>
</evidence>
<organism evidence="2 3">
    <name type="scientific">Halobacterium bonnevillei</name>
    <dbReference type="NCBI Taxonomy" id="2692200"/>
    <lineage>
        <taxon>Archaea</taxon>
        <taxon>Methanobacteriati</taxon>
        <taxon>Methanobacteriota</taxon>
        <taxon>Stenosarchaea group</taxon>
        <taxon>Halobacteria</taxon>
        <taxon>Halobacteriales</taxon>
        <taxon>Halobacteriaceae</taxon>
        <taxon>Halobacterium</taxon>
    </lineage>
</organism>
<reference evidence="2 3" key="1">
    <citation type="submission" date="2019-12" db="EMBL/GenBank/DDBJ databases">
        <title>Isolation and characterization of three novel carbon monoxide-oxidizing members of Halobacteria from salione crusts and soils.</title>
        <authorList>
            <person name="Myers M.R."/>
            <person name="King G.M."/>
        </authorList>
    </citation>
    <scope>NUCLEOTIDE SEQUENCE [LARGE SCALE GENOMIC DNA]</scope>
    <source>
        <strain evidence="2 3">PCN9</strain>
    </source>
</reference>
<keyword evidence="3" id="KW-1185">Reference proteome</keyword>
<dbReference type="AlphaFoldDB" id="A0A6B0SPR6"/>
<dbReference type="Pfam" id="PF26479">
    <property type="entry name" value="DUF8152"/>
    <property type="match status" value="1"/>
</dbReference>
<name>A0A6B0SPR6_9EURY</name>
<evidence type="ECO:0000259" key="1">
    <source>
        <dbReference type="Pfam" id="PF26479"/>
    </source>
</evidence>
<accession>A0A6B0SPR6</accession>
<evidence type="ECO:0000313" key="3">
    <source>
        <dbReference type="Proteomes" id="UP000471521"/>
    </source>
</evidence>
<dbReference type="EMBL" id="WUUU01000065">
    <property type="protein sequence ID" value="MXR20830.1"/>
    <property type="molecule type" value="Genomic_DNA"/>
</dbReference>
<dbReference type="InterPro" id="IPR058465">
    <property type="entry name" value="DUF8152"/>
</dbReference>
<comment type="caution">
    <text evidence="2">The sequence shown here is derived from an EMBL/GenBank/DDBJ whole genome shotgun (WGS) entry which is preliminary data.</text>
</comment>
<feature type="domain" description="DUF8152" evidence="1">
    <location>
        <begin position="6"/>
        <end position="89"/>
    </location>
</feature>
<dbReference type="RefSeq" id="WP_325064033.1">
    <property type="nucleotide sequence ID" value="NZ_WUUU01000065.1"/>
</dbReference>
<proteinExistence type="predicted"/>
<sequence length="98" mass="10555">MPEDDLEALYDHLAATGELPVETSASRYLGEAEAVVEDALEPETPDAVVRSRVQQARELLSHVDETGDAEADRHVAAARARCAGLLGDTRSRDGESPR</sequence>
<protein>
    <recommendedName>
        <fullName evidence="1">DUF8152 domain-containing protein</fullName>
    </recommendedName>
</protein>
<dbReference type="Proteomes" id="UP000471521">
    <property type="component" value="Unassembled WGS sequence"/>
</dbReference>